<dbReference type="Gene3D" id="3.40.630.30">
    <property type="match status" value="1"/>
</dbReference>
<feature type="transmembrane region" description="Helical" evidence="2">
    <location>
        <begin position="80"/>
        <end position="98"/>
    </location>
</feature>
<keyword evidence="1" id="KW-0808">Transferase</keyword>
<keyword evidence="2" id="KW-1133">Transmembrane helix</keyword>
<evidence type="ECO:0000256" key="2">
    <source>
        <dbReference type="SAM" id="Phobius"/>
    </source>
</evidence>
<keyword evidence="5" id="KW-1185">Reference proteome</keyword>
<dbReference type="PROSITE" id="PS51186">
    <property type="entry name" value="GNAT"/>
    <property type="match status" value="1"/>
</dbReference>
<gene>
    <name evidence="4" type="ORF">BDP27DRAFT_1264204</name>
</gene>
<accession>A0A9P5PU08</accession>
<dbReference type="InterPro" id="IPR050769">
    <property type="entry name" value="NAT_camello-type"/>
</dbReference>
<name>A0A9P5PU08_9AGAR</name>
<dbReference type="EMBL" id="JADNRY010000045">
    <property type="protein sequence ID" value="KAF9069983.1"/>
    <property type="molecule type" value="Genomic_DNA"/>
</dbReference>
<dbReference type="OrthoDB" id="41532at2759"/>
<protein>
    <submittedName>
        <fullName evidence="4">Acyl-CoA N-acyltransferase</fullName>
    </submittedName>
</protein>
<dbReference type="InterPro" id="IPR000182">
    <property type="entry name" value="GNAT_dom"/>
</dbReference>
<dbReference type="InterPro" id="IPR016181">
    <property type="entry name" value="Acyl_CoA_acyltransferase"/>
</dbReference>
<dbReference type="Pfam" id="PF00583">
    <property type="entry name" value="Acetyltransf_1"/>
    <property type="match status" value="1"/>
</dbReference>
<keyword evidence="2" id="KW-0812">Transmembrane</keyword>
<reference evidence="4" key="1">
    <citation type="submission" date="2020-11" db="EMBL/GenBank/DDBJ databases">
        <authorList>
            <consortium name="DOE Joint Genome Institute"/>
            <person name="Ahrendt S."/>
            <person name="Riley R."/>
            <person name="Andreopoulos W."/>
            <person name="Labutti K."/>
            <person name="Pangilinan J."/>
            <person name="Ruiz-Duenas F.J."/>
            <person name="Barrasa J.M."/>
            <person name="Sanchez-Garcia M."/>
            <person name="Camarero S."/>
            <person name="Miyauchi S."/>
            <person name="Serrano A."/>
            <person name="Linde D."/>
            <person name="Babiker R."/>
            <person name="Drula E."/>
            <person name="Ayuso-Fernandez I."/>
            <person name="Pacheco R."/>
            <person name="Padilla G."/>
            <person name="Ferreira P."/>
            <person name="Barriuso J."/>
            <person name="Kellner H."/>
            <person name="Castanera R."/>
            <person name="Alfaro M."/>
            <person name="Ramirez L."/>
            <person name="Pisabarro A.G."/>
            <person name="Kuo A."/>
            <person name="Tritt A."/>
            <person name="Lipzen A."/>
            <person name="He G."/>
            <person name="Yan M."/>
            <person name="Ng V."/>
            <person name="Cullen D."/>
            <person name="Martin F."/>
            <person name="Rosso M.-N."/>
            <person name="Henrissat B."/>
            <person name="Hibbett D."/>
            <person name="Martinez A.T."/>
            <person name="Grigoriev I.V."/>
        </authorList>
    </citation>
    <scope>NUCLEOTIDE SEQUENCE</scope>
    <source>
        <strain evidence="4">AH 40177</strain>
    </source>
</reference>
<keyword evidence="2" id="KW-0472">Membrane</keyword>
<dbReference type="Proteomes" id="UP000772434">
    <property type="component" value="Unassembled WGS sequence"/>
</dbReference>
<dbReference type="SUPFAM" id="SSF55729">
    <property type="entry name" value="Acyl-CoA N-acyltransferases (Nat)"/>
    <property type="match status" value="1"/>
</dbReference>
<evidence type="ECO:0000259" key="3">
    <source>
        <dbReference type="PROSITE" id="PS51186"/>
    </source>
</evidence>
<evidence type="ECO:0000313" key="5">
    <source>
        <dbReference type="Proteomes" id="UP000772434"/>
    </source>
</evidence>
<comment type="caution">
    <text evidence="4">The sequence shown here is derived from an EMBL/GenBank/DDBJ whole genome shotgun (WGS) entry which is preliminary data.</text>
</comment>
<evidence type="ECO:0000313" key="4">
    <source>
        <dbReference type="EMBL" id="KAF9069983.1"/>
    </source>
</evidence>
<feature type="transmembrane region" description="Helical" evidence="2">
    <location>
        <begin position="51"/>
        <end position="73"/>
    </location>
</feature>
<evidence type="ECO:0000256" key="1">
    <source>
        <dbReference type="ARBA" id="ARBA00022679"/>
    </source>
</evidence>
<dbReference type="AlphaFoldDB" id="A0A9P5PU08"/>
<sequence>MDVKQNPVLPQNTIIIRPFCPADTPQVRDVYFTGLVTGADSAGHIALVRAFLHWTPMYLAYLLSITGGVALFLPQQHIRLFGLALVLLSCSFMLFEYYRIRTTFLGYYQDGLLHDMADISQYYGLNQEKDGPIRSFWVAEIPSEQGYKIVGCVALDCPPKSDGPMTGELRRLFVLPAYRKRGIGTKLIRALICYAKQRGVPTLKLETTNYQSVAREMYTRLGWRHNSTRDSDFEAGGLRMNFIEYQMQL</sequence>
<organism evidence="4 5">
    <name type="scientific">Rhodocollybia butyracea</name>
    <dbReference type="NCBI Taxonomy" id="206335"/>
    <lineage>
        <taxon>Eukaryota</taxon>
        <taxon>Fungi</taxon>
        <taxon>Dikarya</taxon>
        <taxon>Basidiomycota</taxon>
        <taxon>Agaricomycotina</taxon>
        <taxon>Agaricomycetes</taxon>
        <taxon>Agaricomycetidae</taxon>
        <taxon>Agaricales</taxon>
        <taxon>Marasmiineae</taxon>
        <taxon>Omphalotaceae</taxon>
        <taxon>Rhodocollybia</taxon>
    </lineage>
</organism>
<dbReference type="CDD" id="cd04301">
    <property type="entry name" value="NAT_SF"/>
    <property type="match status" value="1"/>
</dbReference>
<feature type="domain" description="N-acetyltransferase" evidence="3">
    <location>
        <begin position="95"/>
        <end position="249"/>
    </location>
</feature>
<proteinExistence type="predicted"/>
<dbReference type="PANTHER" id="PTHR13947">
    <property type="entry name" value="GNAT FAMILY N-ACETYLTRANSFERASE"/>
    <property type="match status" value="1"/>
</dbReference>
<dbReference type="PANTHER" id="PTHR13947:SF37">
    <property type="entry name" value="LD18367P"/>
    <property type="match status" value="1"/>
</dbReference>
<dbReference type="GO" id="GO:0008080">
    <property type="term" value="F:N-acetyltransferase activity"/>
    <property type="evidence" value="ECO:0007669"/>
    <property type="project" value="InterPro"/>
</dbReference>